<feature type="region of interest" description="Disordered" evidence="1">
    <location>
        <begin position="98"/>
        <end position="176"/>
    </location>
</feature>
<sequence>MWKLAVFPLLASVILQQAAAQGGAESLAFPGFLPSEYVKARKPVGDDRPNDVYEHLSVRRPKLASDEVVIYPHHFGFEYGQDPEHSIYEVHNAKELVAEHSKKHSKHDKHGKQGKQIHQHDHDHHHHHHEEENNLVEVAQPPRGPPQSGYGAPPSPQQQQFRPRPAFPPQIKNHFG</sequence>
<name>A0A6A0GTV4_HYAAZ</name>
<gene>
    <name evidence="5" type="primary">LOC108676656</name>
    <name evidence="3" type="ORF">HAZT_HAZT011443</name>
</gene>
<evidence type="ECO:0000313" key="4">
    <source>
        <dbReference type="Proteomes" id="UP000694843"/>
    </source>
</evidence>
<reference evidence="3" key="1">
    <citation type="submission" date="2014-08" db="EMBL/GenBank/DDBJ databases">
        <authorList>
            <person name="Murali S."/>
            <person name="Richards S."/>
            <person name="Bandaranaike D."/>
            <person name="Bellair M."/>
            <person name="Blankenburg K."/>
            <person name="Chao H."/>
            <person name="Dinh H."/>
            <person name="Doddapaneni H."/>
            <person name="Dugan-Rocha S."/>
            <person name="Elkadiri S."/>
            <person name="Gnanaolivu R."/>
            <person name="Hughes D."/>
            <person name="Lee S."/>
            <person name="Li M."/>
            <person name="Ming W."/>
            <person name="Munidasa M."/>
            <person name="Muniz J."/>
            <person name="Nguyen L."/>
            <person name="Osuji N."/>
            <person name="Pu L.-L."/>
            <person name="Puazo M."/>
            <person name="Skinner E."/>
            <person name="Qu C."/>
            <person name="Quiroz J."/>
            <person name="Raj R."/>
            <person name="Weissenberger G."/>
            <person name="Xin Y."/>
            <person name="Zou X."/>
            <person name="Han Y."/>
            <person name="Worley K."/>
            <person name="Muzny D."/>
            <person name="Gibbs R."/>
        </authorList>
    </citation>
    <scope>NUCLEOTIDE SEQUENCE</scope>
    <source>
        <strain evidence="3">HAZT.00-mixed</strain>
        <tissue evidence="3">Whole organism</tissue>
    </source>
</reference>
<protein>
    <submittedName>
        <fullName evidence="5">Uncharacterized histidine-rich protein DDB_G0274557</fullName>
    </submittedName>
</protein>
<dbReference type="EMBL" id="JQDR03015697">
    <property type="protein sequence ID" value="KAA0186226.1"/>
    <property type="molecule type" value="Genomic_DNA"/>
</dbReference>
<organism evidence="3">
    <name type="scientific">Hyalella azteca</name>
    <name type="common">Amphipod</name>
    <dbReference type="NCBI Taxonomy" id="294128"/>
    <lineage>
        <taxon>Eukaryota</taxon>
        <taxon>Metazoa</taxon>
        <taxon>Ecdysozoa</taxon>
        <taxon>Arthropoda</taxon>
        <taxon>Crustacea</taxon>
        <taxon>Multicrustacea</taxon>
        <taxon>Malacostraca</taxon>
        <taxon>Eumalacostraca</taxon>
        <taxon>Peracarida</taxon>
        <taxon>Amphipoda</taxon>
        <taxon>Senticaudata</taxon>
        <taxon>Talitrida</taxon>
        <taxon>Talitroidea</taxon>
        <taxon>Hyalellidae</taxon>
        <taxon>Hyalella</taxon>
    </lineage>
</organism>
<dbReference type="AlphaFoldDB" id="A0A6A0GTV4"/>
<feature type="chain" id="PRO_5044628529" evidence="2">
    <location>
        <begin position="21"/>
        <end position="176"/>
    </location>
</feature>
<evidence type="ECO:0000313" key="5">
    <source>
        <dbReference type="RefSeq" id="XP_018020260.1"/>
    </source>
</evidence>
<dbReference type="RefSeq" id="XP_018020260.1">
    <property type="nucleotide sequence ID" value="XM_018164771.2"/>
</dbReference>
<dbReference type="GeneID" id="108676656"/>
<dbReference type="Proteomes" id="UP000711488">
    <property type="component" value="Unassembled WGS sequence"/>
</dbReference>
<proteinExistence type="predicted"/>
<dbReference type="OrthoDB" id="6377675at2759"/>
<feature type="signal peptide" evidence="2">
    <location>
        <begin position="1"/>
        <end position="20"/>
    </location>
</feature>
<evidence type="ECO:0000313" key="3">
    <source>
        <dbReference type="EMBL" id="KAA0186226.1"/>
    </source>
</evidence>
<dbReference type="KEGG" id="hazt:108676656"/>
<reference evidence="3" key="2">
    <citation type="journal article" date="2018" name="Environ. Sci. Technol.">
        <title>The Toxicogenome of Hyalella azteca: A Model for Sediment Ecotoxicology and Evolutionary Toxicology.</title>
        <authorList>
            <person name="Poynton H.C."/>
            <person name="Hasenbein S."/>
            <person name="Benoit J.B."/>
            <person name="Sepulveda M.S."/>
            <person name="Poelchau M.F."/>
            <person name="Hughes D.S.T."/>
            <person name="Murali S.C."/>
            <person name="Chen S."/>
            <person name="Glastad K.M."/>
            <person name="Goodisman M.A.D."/>
            <person name="Werren J.H."/>
            <person name="Vineis J.H."/>
            <person name="Bowen J.L."/>
            <person name="Friedrich M."/>
            <person name="Jones J."/>
            <person name="Robertson H.M."/>
            <person name="Feyereisen R."/>
            <person name="Mechler-Hickson A."/>
            <person name="Mathers N."/>
            <person name="Lee C.E."/>
            <person name="Colbourne J.K."/>
            <person name="Biales A."/>
            <person name="Johnston J.S."/>
            <person name="Wellborn G.A."/>
            <person name="Rosendale A.J."/>
            <person name="Cridge A.G."/>
            <person name="Munoz-Torres M.C."/>
            <person name="Bain P.A."/>
            <person name="Manny A.R."/>
            <person name="Major K.M."/>
            <person name="Lambert F.N."/>
            <person name="Vulpe C.D."/>
            <person name="Tuck P."/>
            <person name="Blalock B.J."/>
            <person name="Lin Y.Y."/>
            <person name="Smith M.E."/>
            <person name="Ochoa-Acuna H."/>
            <person name="Chen M.M."/>
            <person name="Childers C.P."/>
            <person name="Qu J."/>
            <person name="Dugan S."/>
            <person name="Lee S.L."/>
            <person name="Chao H."/>
            <person name="Dinh H."/>
            <person name="Han Y."/>
            <person name="Doddapaneni H."/>
            <person name="Worley K.C."/>
            <person name="Muzny D.M."/>
            <person name="Gibbs R.A."/>
            <person name="Richards S."/>
        </authorList>
    </citation>
    <scope>NUCLEOTIDE SEQUENCE</scope>
    <source>
        <strain evidence="3">HAZT.00-mixed</strain>
        <tissue evidence="3">Whole organism</tissue>
    </source>
</reference>
<reference evidence="5" key="4">
    <citation type="submission" date="2025-04" db="UniProtKB">
        <authorList>
            <consortium name="RefSeq"/>
        </authorList>
    </citation>
    <scope>IDENTIFICATION</scope>
    <source>
        <tissue evidence="5">Whole organism</tissue>
    </source>
</reference>
<reference evidence="3" key="3">
    <citation type="submission" date="2019-06" db="EMBL/GenBank/DDBJ databases">
        <authorList>
            <person name="Poynton C."/>
            <person name="Hasenbein S."/>
            <person name="Benoit J.B."/>
            <person name="Sepulveda M.S."/>
            <person name="Poelchau M.F."/>
            <person name="Murali S.C."/>
            <person name="Chen S."/>
            <person name="Glastad K.M."/>
            <person name="Werren J.H."/>
            <person name="Vineis J.H."/>
            <person name="Bowen J.L."/>
            <person name="Friedrich M."/>
            <person name="Jones J."/>
            <person name="Robertson H.M."/>
            <person name="Feyereisen R."/>
            <person name="Mechler-Hickson A."/>
            <person name="Mathers N."/>
            <person name="Lee C.E."/>
            <person name="Colbourne J.K."/>
            <person name="Biales A."/>
            <person name="Johnston J.S."/>
            <person name="Wellborn G.A."/>
            <person name="Rosendale A.J."/>
            <person name="Cridge A.G."/>
            <person name="Munoz-Torres M.C."/>
            <person name="Bain P.A."/>
            <person name="Manny A.R."/>
            <person name="Major K.M."/>
            <person name="Lambert F.N."/>
            <person name="Vulpe C.D."/>
            <person name="Tuck P."/>
            <person name="Blalock B.J."/>
            <person name="Lin Y.-Y."/>
            <person name="Smith M.E."/>
            <person name="Ochoa-Acuna H."/>
            <person name="Chen M.-J.M."/>
            <person name="Childers C.P."/>
            <person name="Qu J."/>
            <person name="Dugan S."/>
            <person name="Lee S.L."/>
            <person name="Chao H."/>
            <person name="Dinh H."/>
            <person name="Han Y."/>
            <person name="Doddapaneni H."/>
            <person name="Worley K.C."/>
            <person name="Muzny D.M."/>
            <person name="Gibbs R.A."/>
            <person name="Richards S."/>
        </authorList>
    </citation>
    <scope>NUCLEOTIDE SEQUENCE</scope>
    <source>
        <strain evidence="3">HAZT.00-mixed</strain>
        <tissue evidence="3">Whole organism</tissue>
    </source>
</reference>
<evidence type="ECO:0000256" key="1">
    <source>
        <dbReference type="SAM" id="MobiDB-lite"/>
    </source>
</evidence>
<accession>A0A6A0GTV4</accession>
<keyword evidence="4" id="KW-1185">Reference proteome</keyword>
<keyword evidence="2" id="KW-0732">Signal</keyword>
<feature type="compositionally biased region" description="Basic residues" evidence="1">
    <location>
        <begin position="101"/>
        <end position="128"/>
    </location>
</feature>
<evidence type="ECO:0000256" key="2">
    <source>
        <dbReference type="SAM" id="SignalP"/>
    </source>
</evidence>
<dbReference type="Proteomes" id="UP000694843">
    <property type="component" value="Unplaced"/>
</dbReference>